<protein>
    <recommendedName>
        <fullName evidence="5">DUF2530 domain-containing protein</fullName>
    </recommendedName>
</protein>
<gene>
    <name evidence="3" type="ORF">D4739_09955</name>
</gene>
<feature type="region of interest" description="Disordered" evidence="1">
    <location>
        <begin position="1"/>
        <end position="35"/>
    </location>
</feature>
<dbReference type="RefSeq" id="WP_120060474.1">
    <property type="nucleotide sequence ID" value="NZ_QYRP01000002.1"/>
</dbReference>
<dbReference type="Proteomes" id="UP000276542">
    <property type="component" value="Unassembled WGS sequence"/>
</dbReference>
<keyword evidence="4" id="KW-1185">Reference proteome</keyword>
<evidence type="ECO:0000256" key="2">
    <source>
        <dbReference type="SAM" id="Phobius"/>
    </source>
</evidence>
<feature type="compositionally biased region" description="Low complexity" evidence="1">
    <location>
        <begin position="7"/>
        <end position="17"/>
    </location>
</feature>
<evidence type="ECO:0000256" key="1">
    <source>
        <dbReference type="SAM" id="MobiDB-lite"/>
    </source>
</evidence>
<keyword evidence="2" id="KW-0472">Membrane</keyword>
<evidence type="ECO:0000313" key="3">
    <source>
        <dbReference type="EMBL" id="RJS46503.1"/>
    </source>
</evidence>
<evidence type="ECO:0000313" key="4">
    <source>
        <dbReference type="Proteomes" id="UP000276542"/>
    </source>
</evidence>
<dbReference type="AlphaFoldDB" id="A0A3A5H765"/>
<dbReference type="OrthoDB" id="3790651at2"/>
<reference evidence="4" key="1">
    <citation type="submission" date="2018-09" db="EMBL/GenBank/DDBJ databases">
        <authorList>
            <person name="Zhu H."/>
        </authorList>
    </citation>
    <scope>NUCLEOTIDE SEQUENCE [LARGE SCALE GENOMIC DNA]</scope>
    <source>
        <strain evidence="4">K1W22B-1</strain>
    </source>
</reference>
<keyword evidence="2" id="KW-0812">Transmembrane</keyword>
<comment type="caution">
    <text evidence="3">The sequence shown here is derived from an EMBL/GenBank/DDBJ whole genome shotgun (WGS) entry which is preliminary data.</text>
</comment>
<feature type="transmembrane region" description="Helical" evidence="2">
    <location>
        <begin position="41"/>
        <end position="60"/>
    </location>
</feature>
<evidence type="ECO:0008006" key="5">
    <source>
        <dbReference type="Google" id="ProtNLM"/>
    </source>
</evidence>
<sequence length="101" mass="10644">MNEQAPTSGTTGDTGDTAVIPPLPEEAREATPTGGRHPINVGHLVMGLAFTGLLVIWALVVSDTVPNDDIRWLLPVPWLLGGGIGLVAVLVSQSRNQRKGR</sequence>
<proteinExistence type="predicted"/>
<feature type="transmembrane region" description="Helical" evidence="2">
    <location>
        <begin position="72"/>
        <end position="91"/>
    </location>
</feature>
<organism evidence="3 4">
    <name type="scientific">Nocardioides cavernaquae</name>
    <dbReference type="NCBI Taxonomy" id="2321396"/>
    <lineage>
        <taxon>Bacteria</taxon>
        <taxon>Bacillati</taxon>
        <taxon>Actinomycetota</taxon>
        <taxon>Actinomycetes</taxon>
        <taxon>Propionibacteriales</taxon>
        <taxon>Nocardioidaceae</taxon>
        <taxon>Nocardioides</taxon>
    </lineage>
</organism>
<name>A0A3A5H765_9ACTN</name>
<accession>A0A3A5H765</accession>
<keyword evidence="2" id="KW-1133">Transmembrane helix</keyword>
<dbReference type="EMBL" id="QYRP01000002">
    <property type="protein sequence ID" value="RJS46503.1"/>
    <property type="molecule type" value="Genomic_DNA"/>
</dbReference>